<dbReference type="Pfam" id="PF14076">
    <property type="entry name" value="DUF4258"/>
    <property type="match status" value="1"/>
</dbReference>
<gene>
    <name evidence="1" type="ORF">S01H1_05112</name>
</gene>
<evidence type="ECO:0000313" key="1">
    <source>
        <dbReference type="EMBL" id="GAF70927.1"/>
    </source>
</evidence>
<dbReference type="AlphaFoldDB" id="X0S4R4"/>
<sequence length="73" mass="8306">MEIAKIREKVGQDEYEISLHAEKERYSEDIMISDLENAILSGEILEDYSDDPRGPSCLILGYSHNRPIHIVCG</sequence>
<organism evidence="1">
    <name type="scientific">marine sediment metagenome</name>
    <dbReference type="NCBI Taxonomy" id="412755"/>
    <lineage>
        <taxon>unclassified sequences</taxon>
        <taxon>metagenomes</taxon>
        <taxon>ecological metagenomes</taxon>
    </lineage>
</organism>
<name>X0S4R4_9ZZZZ</name>
<proteinExistence type="predicted"/>
<comment type="caution">
    <text evidence="1">The sequence shown here is derived from an EMBL/GenBank/DDBJ whole genome shotgun (WGS) entry which is preliminary data.</text>
</comment>
<dbReference type="EMBL" id="BARS01002663">
    <property type="protein sequence ID" value="GAF70927.1"/>
    <property type="molecule type" value="Genomic_DNA"/>
</dbReference>
<dbReference type="InterPro" id="IPR025354">
    <property type="entry name" value="DUF4258"/>
</dbReference>
<reference evidence="1" key="1">
    <citation type="journal article" date="2014" name="Front. Microbiol.">
        <title>High frequency of phylogenetically diverse reductive dehalogenase-homologous genes in deep subseafloor sedimentary metagenomes.</title>
        <authorList>
            <person name="Kawai M."/>
            <person name="Futagami T."/>
            <person name="Toyoda A."/>
            <person name="Takaki Y."/>
            <person name="Nishi S."/>
            <person name="Hori S."/>
            <person name="Arai W."/>
            <person name="Tsubouchi T."/>
            <person name="Morono Y."/>
            <person name="Uchiyama I."/>
            <person name="Ito T."/>
            <person name="Fujiyama A."/>
            <person name="Inagaki F."/>
            <person name="Takami H."/>
        </authorList>
    </citation>
    <scope>NUCLEOTIDE SEQUENCE</scope>
    <source>
        <strain evidence="1">Expedition CK06-06</strain>
    </source>
</reference>
<evidence type="ECO:0008006" key="2">
    <source>
        <dbReference type="Google" id="ProtNLM"/>
    </source>
</evidence>
<protein>
    <recommendedName>
        <fullName evidence="2">DUF4258 domain-containing protein</fullName>
    </recommendedName>
</protein>
<accession>X0S4R4</accession>